<dbReference type="GO" id="GO:0035965">
    <property type="term" value="P:cardiolipin acyl-chain remodeling"/>
    <property type="evidence" value="ECO:0007669"/>
    <property type="project" value="TreeGrafter"/>
</dbReference>
<dbReference type="Gene3D" id="3.40.50.1820">
    <property type="entry name" value="alpha/beta hydrolase"/>
    <property type="match status" value="1"/>
</dbReference>
<dbReference type="GO" id="GO:0005743">
    <property type="term" value="C:mitochondrial inner membrane"/>
    <property type="evidence" value="ECO:0007669"/>
    <property type="project" value="TreeGrafter"/>
</dbReference>
<dbReference type="Pfam" id="PF00561">
    <property type="entry name" value="Abhydrolase_1"/>
    <property type="match status" value="1"/>
</dbReference>
<reference evidence="2" key="2">
    <citation type="submission" date="2021-01" db="EMBL/GenBank/DDBJ databases">
        <authorList>
            <person name="Schikora-Tamarit M.A."/>
        </authorList>
    </citation>
    <scope>NUCLEOTIDE SEQUENCE</scope>
    <source>
        <strain evidence="2">NCAIM Y.01608</strain>
    </source>
</reference>
<dbReference type="PANTHER" id="PTHR42886">
    <property type="entry name" value="RE40534P-RELATED"/>
    <property type="match status" value="1"/>
</dbReference>
<sequence length="440" mass="49874">MPKARIAHPVTIQDKEKPNVSYWDSFKLYWSFKPLSYYENQILSLLPFYPDPSDKKRAEIINTVIDDKNNYIHEFLVENVEKSDGDLPLDIVLVHGYGAALGFFSANFDGLTKFPGTRLHAIDLPGFGLSSRPPFPNLKGDTVDDVIKSEEFFIDALEKWRIAKGLDQFVLIGHSLGGYLSCCYYMKYGTGIVSKLVLVSPVGIERSDLSFYVTKEHSLPIDKETELASREGVDLTNEFTDHQAGRTHAEELDHTNDVVSITSDSSDTDTSSLMTQVRRAPQVGKLFTRLWERNYSPFQILRLFGPFAGKLVSGWTFNRFSHLQDPNILFKINEYAAKTMLARGSGEFALTRILAPGAVAKLPLSERLPGKIKIKSLWLYGDVDWMSKEGGYEIVKEINEKNKDDENAKAKFRIVKDAGHHLYMDNASDFEYQVLKFIKD</sequence>
<reference evidence="2" key="1">
    <citation type="journal article" date="2021" name="Open Biol.">
        <title>Shared evolutionary footprints suggest mitochondrial oxidative damage underlies multiple complex I losses in fungi.</title>
        <authorList>
            <person name="Schikora-Tamarit M.A."/>
            <person name="Marcet-Houben M."/>
            <person name="Nosek J."/>
            <person name="Gabaldon T."/>
        </authorList>
    </citation>
    <scope>NUCLEOTIDE SEQUENCE</scope>
    <source>
        <strain evidence="2">NCAIM Y.01608</strain>
    </source>
</reference>
<proteinExistence type="predicted"/>
<evidence type="ECO:0000313" key="2">
    <source>
        <dbReference type="EMBL" id="KAH3674140.1"/>
    </source>
</evidence>
<dbReference type="SUPFAM" id="SSF53474">
    <property type="entry name" value="alpha/beta-Hydrolases"/>
    <property type="match status" value="1"/>
</dbReference>
<dbReference type="GO" id="GO:0055088">
    <property type="term" value="P:lipid homeostasis"/>
    <property type="evidence" value="ECO:0007669"/>
    <property type="project" value="TreeGrafter"/>
</dbReference>
<dbReference type="GO" id="GO:0042171">
    <property type="term" value="F:lysophosphatidic acid acyltransferase activity"/>
    <property type="evidence" value="ECO:0007669"/>
    <property type="project" value="TreeGrafter"/>
</dbReference>
<dbReference type="PANTHER" id="PTHR42886:SF23">
    <property type="entry name" value="1-ACYLGLYCEROL-3-PHOSPHATE O-ACYLTRANSFERASE ICT1-RELATED"/>
    <property type="match status" value="1"/>
</dbReference>
<evidence type="ECO:0000313" key="3">
    <source>
        <dbReference type="Proteomes" id="UP000788993"/>
    </source>
</evidence>
<dbReference type="InterPro" id="IPR000073">
    <property type="entry name" value="AB_hydrolase_1"/>
</dbReference>
<dbReference type="InterPro" id="IPR029058">
    <property type="entry name" value="AB_hydrolase_fold"/>
</dbReference>
<dbReference type="GO" id="GO:0006654">
    <property type="term" value="P:phosphatidic acid biosynthetic process"/>
    <property type="evidence" value="ECO:0007669"/>
    <property type="project" value="TreeGrafter"/>
</dbReference>
<dbReference type="EMBL" id="JAEUBD010000526">
    <property type="protein sequence ID" value="KAH3674140.1"/>
    <property type="molecule type" value="Genomic_DNA"/>
</dbReference>
<comment type="caution">
    <text evidence="2">The sequence shown here is derived from an EMBL/GenBank/DDBJ whole genome shotgun (WGS) entry which is preliminary data.</text>
</comment>
<dbReference type="AlphaFoldDB" id="A0A9P8PMA5"/>
<organism evidence="2 3">
    <name type="scientific">Ogataea polymorpha</name>
    <dbReference type="NCBI Taxonomy" id="460523"/>
    <lineage>
        <taxon>Eukaryota</taxon>
        <taxon>Fungi</taxon>
        <taxon>Dikarya</taxon>
        <taxon>Ascomycota</taxon>
        <taxon>Saccharomycotina</taxon>
        <taxon>Pichiomycetes</taxon>
        <taxon>Pichiales</taxon>
        <taxon>Pichiaceae</taxon>
        <taxon>Ogataea</taxon>
    </lineage>
</organism>
<protein>
    <recommendedName>
        <fullName evidence="1">AB hydrolase-1 domain-containing protein</fullName>
    </recommendedName>
</protein>
<evidence type="ECO:0000259" key="1">
    <source>
        <dbReference type="Pfam" id="PF00561"/>
    </source>
</evidence>
<name>A0A9P8PMA5_9ASCO</name>
<dbReference type="GO" id="GO:0004623">
    <property type="term" value="F:phospholipase A2 activity"/>
    <property type="evidence" value="ECO:0007669"/>
    <property type="project" value="TreeGrafter"/>
</dbReference>
<feature type="domain" description="AB hydrolase-1" evidence="1">
    <location>
        <begin position="91"/>
        <end position="204"/>
    </location>
</feature>
<gene>
    <name evidence="2" type="ORF">OGATHE_002120</name>
</gene>
<accession>A0A9P8PMA5</accession>
<dbReference type="Proteomes" id="UP000788993">
    <property type="component" value="Unassembled WGS sequence"/>
</dbReference>
<keyword evidence="3" id="KW-1185">Reference proteome</keyword>